<evidence type="ECO:0000256" key="1">
    <source>
        <dbReference type="SAM" id="Phobius"/>
    </source>
</evidence>
<gene>
    <name evidence="2" type="ORF">GCM10007854_06840</name>
</gene>
<keyword evidence="1" id="KW-0812">Transmembrane</keyword>
<evidence type="ECO:0000313" key="3">
    <source>
        <dbReference type="Proteomes" id="UP001161390"/>
    </source>
</evidence>
<dbReference type="RefSeq" id="WP_284369634.1">
    <property type="nucleotide sequence ID" value="NZ_BSNJ01000001.1"/>
</dbReference>
<keyword evidence="1" id="KW-0472">Membrane</keyword>
<evidence type="ECO:0008006" key="4">
    <source>
        <dbReference type="Google" id="ProtNLM"/>
    </source>
</evidence>
<proteinExistence type="predicted"/>
<feature type="transmembrane region" description="Helical" evidence="1">
    <location>
        <begin position="6"/>
        <end position="31"/>
    </location>
</feature>
<sequence>MPLGLIVGGFVWIVFDSLFFGFLAAAAVIILRKRDEREDEV</sequence>
<organism evidence="2 3">
    <name type="scientific">Algimonas porphyrae</name>
    <dbReference type="NCBI Taxonomy" id="1128113"/>
    <lineage>
        <taxon>Bacteria</taxon>
        <taxon>Pseudomonadati</taxon>
        <taxon>Pseudomonadota</taxon>
        <taxon>Alphaproteobacteria</taxon>
        <taxon>Maricaulales</taxon>
        <taxon>Robiginitomaculaceae</taxon>
        <taxon>Algimonas</taxon>
    </lineage>
</organism>
<keyword evidence="3" id="KW-1185">Reference proteome</keyword>
<reference evidence="2" key="2">
    <citation type="submission" date="2023-01" db="EMBL/GenBank/DDBJ databases">
        <title>Draft genome sequence of Algimonas porphyrae strain NBRC 108216.</title>
        <authorList>
            <person name="Sun Q."/>
            <person name="Mori K."/>
        </authorList>
    </citation>
    <scope>NUCLEOTIDE SEQUENCE</scope>
    <source>
        <strain evidence="2">NBRC 108216</strain>
    </source>
</reference>
<reference evidence="2" key="1">
    <citation type="journal article" date="2014" name="Int. J. Syst. Evol. Microbiol.">
        <title>Complete genome of a new Firmicutes species belonging to the dominant human colonic microbiota ('Ruminococcus bicirculans') reveals two chromosomes and a selective capacity to utilize plant glucans.</title>
        <authorList>
            <consortium name="NISC Comparative Sequencing Program"/>
            <person name="Wegmann U."/>
            <person name="Louis P."/>
            <person name="Goesmann A."/>
            <person name="Henrissat B."/>
            <person name="Duncan S.H."/>
            <person name="Flint H.J."/>
        </authorList>
    </citation>
    <scope>NUCLEOTIDE SEQUENCE</scope>
    <source>
        <strain evidence="2">NBRC 108216</strain>
    </source>
</reference>
<dbReference type="Proteomes" id="UP001161390">
    <property type="component" value="Unassembled WGS sequence"/>
</dbReference>
<keyword evidence="1" id="KW-1133">Transmembrane helix</keyword>
<evidence type="ECO:0000313" key="2">
    <source>
        <dbReference type="EMBL" id="GLQ19729.1"/>
    </source>
</evidence>
<protein>
    <recommendedName>
        <fullName evidence="4">Permease</fullName>
    </recommendedName>
</protein>
<name>A0ABQ5UWS7_9PROT</name>
<comment type="caution">
    <text evidence="2">The sequence shown here is derived from an EMBL/GenBank/DDBJ whole genome shotgun (WGS) entry which is preliminary data.</text>
</comment>
<dbReference type="EMBL" id="BSNJ01000001">
    <property type="protein sequence ID" value="GLQ19729.1"/>
    <property type="molecule type" value="Genomic_DNA"/>
</dbReference>
<accession>A0ABQ5UWS7</accession>